<protein>
    <recommendedName>
        <fullName evidence="8">Transmembrane protein</fullName>
    </recommendedName>
</protein>
<evidence type="ECO:0000256" key="6">
    <source>
        <dbReference type="SAM" id="Phobius"/>
    </source>
</evidence>
<proteinExistence type="predicted"/>
<dbReference type="SUPFAM" id="SSF144091">
    <property type="entry name" value="Rhomboid-like"/>
    <property type="match status" value="1"/>
</dbReference>
<keyword evidence="4 6" id="KW-0472">Membrane</keyword>
<dbReference type="VEuPathDB" id="TriTrypDB:TcIL3000_8_3850"/>
<evidence type="ECO:0000256" key="3">
    <source>
        <dbReference type="ARBA" id="ARBA00022989"/>
    </source>
</evidence>
<accession>G0US04</accession>
<evidence type="ECO:0000256" key="4">
    <source>
        <dbReference type="ARBA" id="ARBA00023136"/>
    </source>
</evidence>
<reference evidence="7" key="1">
    <citation type="journal article" date="2012" name="Proc. Natl. Acad. Sci. U.S.A.">
        <title>Antigenic diversity is generated by distinct evolutionary mechanisms in African trypanosome species.</title>
        <authorList>
            <person name="Jackson A.P."/>
            <person name="Berry A."/>
            <person name="Aslett M."/>
            <person name="Allison H.C."/>
            <person name="Burton P."/>
            <person name="Vavrova-Anderson J."/>
            <person name="Brown R."/>
            <person name="Browne H."/>
            <person name="Corton N."/>
            <person name="Hauser H."/>
            <person name="Gamble J."/>
            <person name="Gilderthorp R."/>
            <person name="Marcello L."/>
            <person name="McQuillan J."/>
            <person name="Otto T.D."/>
            <person name="Quail M.A."/>
            <person name="Sanders M.J."/>
            <person name="van Tonder A."/>
            <person name="Ginger M.L."/>
            <person name="Field M.C."/>
            <person name="Barry J.D."/>
            <person name="Hertz-Fowler C."/>
            <person name="Berriman M."/>
        </authorList>
    </citation>
    <scope>NUCLEOTIDE SEQUENCE</scope>
    <source>
        <strain evidence="7">IL3000</strain>
    </source>
</reference>
<evidence type="ECO:0000256" key="1">
    <source>
        <dbReference type="ARBA" id="ARBA00004141"/>
    </source>
</evidence>
<feature type="region of interest" description="Disordered" evidence="5">
    <location>
        <begin position="64"/>
        <end position="92"/>
    </location>
</feature>
<dbReference type="EMBL" id="HE575321">
    <property type="protein sequence ID" value="CCC92166.1"/>
    <property type="molecule type" value="Genomic_DNA"/>
</dbReference>
<feature type="transmembrane region" description="Helical" evidence="6">
    <location>
        <begin position="115"/>
        <end position="137"/>
    </location>
</feature>
<name>G0US04_TRYCI</name>
<keyword evidence="3 6" id="KW-1133">Transmembrane helix</keyword>
<feature type="transmembrane region" description="Helical" evidence="6">
    <location>
        <begin position="157"/>
        <end position="183"/>
    </location>
</feature>
<keyword evidence="2 6" id="KW-0812">Transmembrane</keyword>
<evidence type="ECO:0000256" key="5">
    <source>
        <dbReference type="SAM" id="MobiDB-lite"/>
    </source>
</evidence>
<dbReference type="AlphaFoldDB" id="G0US04"/>
<organism evidence="7">
    <name type="scientific">Trypanosoma congolense (strain IL3000)</name>
    <dbReference type="NCBI Taxonomy" id="1068625"/>
    <lineage>
        <taxon>Eukaryota</taxon>
        <taxon>Discoba</taxon>
        <taxon>Euglenozoa</taxon>
        <taxon>Kinetoplastea</taxon>
        <taxon>Metakinetoplastina</taxon>
        <taxon>Trypanosomatida</taxon>
        <taxon>Trypanosomatidae</taxon>
        <taxon>Trypanosoma</taxon>
        <taxon>Nannomonas</taxon>
    </lineage>
</organism>
<dbReference type="InterPro" id="IPR035952">
    <property type="entry name" value="Rhomboid-like_sf"/>
</dbReference>
<evidence type="ECO:0000256" key="2">
    <source>
        <dbReference type="ARBA" id="ARBA00022692"/>
    </source>
</evidence>
<dbReference type="GO" id="GO:0016020">
    <property type="term" value="C:membrane"/>
    <property type="evidence" value="ECO:0007669"/>
    <property type="project" value="UniProtKB-SubCell"/>
</dbReference>
<gene>
    <name evidence="7" type="ORF">TCIL3000_8_3850</name>
</gene>
<evidence type="ECO:0008006" key="8">
    <source>
        <dbReference type="Google" id="ProtNLM"/>
    </source>
</evidence>
<feature type="transmembrane region" description="Helical" evidence="6">
    <location>
        <begin position="225"/>
        <end position="244"/>
    </location>
</feature>
<sequence length="300" mass="33384">MLRLRCNLCVPVAVSRRGSFMHSQTWTSVQRVNGSVCSSKRFFSGVPFFASVVHVQRRWIRAKSHDQGVGGNDKKSQEGSGDDDAGRGGDKAKAASGLYSHIRGLREDFRKFPDIYNSANAINFVLFTSFCLCSTGSNVETKWWMDNWGIDATFAPLAWVLHSFMINNFLSTALAMLLLHTMCHSVLPTIGSRGLIIYCLITATVSGFIMWLGNSIMNNTSEKQFGPWDMVAALFVMQYLCQGLTPIQILNSFNGWLRYACWVGALCILYYDWQPTAIGTLVGLSLCKGHPRFRVTSSAT</sequence>
<evidence type="ECO:0000313" key="7">
    <source>
        <dbReference type="EMBL" id="CCC92166.1"/>
    </source>
</evidence>
<comment type="subcellular location">
    <subcellularLocation>
        <location evidence="1">Membrane</location>
        <topology evidence="1">Multi-pass membrane protein</topology>
    </subcellularLocation>
</comment>
<feature type="transmembrane region" description="Helical" evidence="6">
    <location>
        <begin position="195"/>
        <end position="213"/>
    </location>
</feature>